<dbReference type="EMBL" id="JBHFNT010000011">
    <property type="protein sequence ID" value="MFB2833060.1"/>
    <property type="molecule type" value="Genomic_DNA"/>
</dbReference>
<evidence type="ECO:0000256" key="1">
    <source>
        <dbReference type="SAM" id="MobiDB-lite"/>
    </source>
</evidence>
<accession>A0ABV4WDB4</accession>
<evidence type="ECO:0000313" key="3">
    <source>
        <dbReference type="Proteomes" id="UP001576780"/>
    </source>
</evidence>
<feature type="region of interest" description="Disordered" evidence="1">
    <location>
        <begin position="1"/>
        <end position="40"/>
    </location>
</feature>
<reference evidence="2 3" key="1">
    <citation type="submission" date="2024-09" db="EMBL/GenBank/DDBJ databases">
        <title>Floridaenema gen nov. (Aerosakkonemataceae, Aerosakkonematales ord. nov., Cyanobacteria) from benthic tropical and subtropical fresh waters, with the description of four new species.</title>
        <authorList>
            <person name="Moretto J.A."/>
            <person name="Berthold D.E."/>
            <person name="Lefler F.W."/>
            <person name="Huang I.-S."/>
            <person name="Laughinghouse H. IV."/>
        </authorList>
    </citation>
    <scope>NUCLEOTIDE SEQUENCE [LARGE SCALE GENOMIC DNA]</scope>
    <source>
        <strain evidence="2 3">BLCC-F167</strain>
    </source>
</reference>
<comment type="caution">
    <text evidence="2">The sequence shown here is derived from an EMBL/GenBank/DDBJ whole genome shotgun (WGS) entry which is preliminary data.</text>
</comment>
<keyword evidence="3" id="KW-1185">Reference proteome</keyword>
<sequence>MSIVSLSSITDRPFSDVSAGGGNRSDMILPLPRDELRDLR</sequence>
<evidence type="ECO:0000313" key="2">
    <source>
        <dbReference type="EMBL" id="MFB2833060.1"/>
    </source>
</evidence>
<gene>
    <name evidence="2" type="ORF">ACE1CA_00845</name>
</gene>
<name>A0ABV4WDB4_9CYAN</name>
<feature type="compositionally biased region" description="Polar residues" evidence="1">
    <location>
        <begin position="1"/>
        <end position="10"/>
    </location>
</feature>
<organism evidence="2 3">
    <name type="scientific">Floridaenema evergladense BLCC-F167</name>
    <dbReference type="NCBI Taxonomy" id="3153639"/>
    <lineage>
        <taxon>Bacteria</taxon>
        <taxon>Bacillati</taxon>
        <taxon>Cyanobacteriota</taxon>
        <taxon>Cyanophyceae</taxon>
        <taxon>Oscillatoriophycideae</taxon>
        <taxon>Aerosakkonematales</taxon>
        <taxon>Aerosakkonemataceae</taxon>
        <taxon>Floridanema</taxon>
        <taxon>Floridanema evergladense</taxon>
    </lineage>
</organism>
<protein>
    <submittedName>
        <fullName evidence="2">Uncharacterized protein</fullName>
    </submittedName>
</protein>
<dbReference type="Proteomes" id="UP001576780">
    <property type="component" value="Unassembled WGS sequence"/>
</dbReference>
<proteinExistence type="predicted"/>